<dbReference type="GO" id="GO:0016746">
    <property type="term" value="F:acyltransferase activity"/>
    <property type="evidence" value="ECO:0007669"/>
    <property type="project" value="UniProtKB-KW"/>
</dbReference>
<dbReference type="EMBL" id="PZKC01000002">
    <property type="protein sequence ID" value="PTD97694.1"/>
    <property type="molecule type" value="Genomic_DNA"/>
</dbReference>
<evidence type="ECO:0000259" key="2">
    <source>
        <dbReference type="SMART" id="SM00563"/>
    </source>
</evidence>
<dbReference type="Gene3D" id="3.40.50.12780">
    <property type="entry name" value="N-terminal domain of ligase-like"/>
    <property type="match status" value="1"/>
</dbReference>
<accession>A0A2T4IIU6</accession>
<dbReference type="PROSITE" id="PS00455">
    <property type="entry name" value="AMP_BINDING"/>
    <property type="match status" value="1"/>
</dbReference>
<keyword evidence="3" id="KW-0012">Acyltransferase</keyword>
<comment type="caution">
    <text evidence="3">The sequence shown here is derived from an EMBL/GenBank/DDBJ whole genome shotgun (WGS) entry which is preliminary data.</text>
</comment>
<dbReference type="Gene3D" id="3.30.300.30">
    <property type="match status" value="1"/>
</dbReference>
<dbReference type="Pfam" id="PF00501">
    <property type="entry name" value="AMP-binding"/>
    <property type="match status" value="1"/>
</dbReference>
<dbReference type="InterPro" id="IPR002123">
    <property type="entry name" value="Plipid/glycerol_acylTrfase"/>
</dbReference>
<protein>
    <submittedName>
        <fullName evidence="3">Bifunctional acyl-ACP--phospholipid O-acyltransferase/long-chain-fatty-acid--ACP ligase</fullName>
    </submittedName>
</protein>
<dbReference type="SUPFAM" id="SSF69593">
    <property type="entry name" value="Glycerol-3-phosphate (1)-acyltransferase"/>
    <property type="match status" value="1"/>
</dbReference>
<dbReference type="PANTHER" id="PTHR43201">
    <property type="entry name" value="ACYL-COA SYNTHETASE"/>
    <property type="match status" value="1"/>
</dbReference>
<comment type="similarity">
    <text evidence="1">Belongs to the ATP-dependent AMP-binding enzyme family.</text>
</comment>
<dbReference type="GO" id="GO:0006631">
    <property type="term" value="P:fatty acid metabolic process"/>
    <property type="evidence" value="ECO:0007669"/>
    <property type="project" value="TreeGrafter"/>
</dbReference>
<keyword evidence="3" id="KW-0436">Ligase</keyword>
<organism evidence="3 4">
    <name type="scientific">Pseudothauera lacus</name>
    <dbReference type="NCBI Taxonomy" id="2136175"/>
    <lineage>
        <taxon>Bacteria</taxon>
        <taxon>Pseudomonadati</taxon>
        <taxon>Pseudomonadota</taxon>
        <taxon>Betaproteobacteria</taxon>
        <taxon>Rhodocyclales</taxon>
        <taxon>Zoogloeaceae</taxon>
        <taxon>Pseudothauera</taxon>
    </lineage>
</organism>
<dbReference type="AlphaFoldDB" id="A0A2T4IIU6"/>
<evidence type="ECO:0000313" key="3">
    <source>
        <dbReference type="EMBL" id="PTD97694.1"/>
    </source>
</evidence>
<dbReference type="Proteomes" id="UP000241193">
    <property type="component" value="Unassembled WGS sequence"/>
</dbReference>
<dbReference type="OrthoDB" id="9763207at2"/>
<dbReference type="RefSeq" id="WP_107492214.1">
    <property type="nucleotide sequence ID" value="NZ_PZKC01000002.1"/>
</dbReference>
<dbReference type="InterPro" id="IPR045851">
    <property type="entry name" value="AMP-bd_C_sf"/>
</dbReference>
<feature type="domain" description="Phospholipid/glycerol acyltransferase" evidence="2">
    <location>
        <begin position="33"/>
        <end position="143"/>
    </location>
</feature>
<sequence length="717" mass="77772">MFRTLIKSLLRGVARVLFRVRLEGRMPAPTGRLLVIANHESFLDGLLLGLFLPLNPVFVVHTTVVKNFWFRLVLMLVDHLAVDPTSPMAMKRVVRLIESGRPVVIFPEGRITTTGSLMKTYDGPAFVAARTGATLLPVRIDGAARTYFSRLGGRYPRHLLPQISLFIQPTTHIAMPAAPTARERRRKAGEAMRRVMQEMIFATRPQQTLFEALLDAAAIHGTQRRLVEDLKQQEYSYGELLRMALGLGRLVSRHTRVGENVGVMLPNLAPTLALVFGLSAQRRVPAMLNYTAGVDGLQAACTAAQIRTVLTSRAFVEQAKLAGKLAALEGVELLYLEDLRAAMTLADKLWLVLWAARFPRAATHIGHAEDPAVILFTSGSEGKPKGVVLSHRALLANIAQIRAVVDFSVDDKVLNALPLFHSFGLTAGGLLPVLCGANVFLYPSPLHYRVIPELAYDRGCTVLFGTSTFLGNYAKHAHPYDFHRLRYVIAGAEKLAEPVRELWFDKFGIRIFEGYGATETAPVIAVNTPMAFRRGTVGQVLPGLHARLEAVPGIDDKGGHCGMLHVSGPNLMSGYLKVDQPGVLQAPVSGMGEGWYETGDVVEIDDDGFVRIVGRVKRFAKIAGEMVSLEVVEKIAAAASPAGQHAASSRADAAKGEALVLFTTDGALSRDALLAAVQSAGAPELAVPRIIVRLDALPLLGTGKIDHVTLKQRAEAA</sequence>
<dbReference type="SMART" id="SM00563">
    <property type="entry name" value="PlsC"/>
    <property type="match status" value="1"/>
</dbReference>
<keyword evidence="4" id="KW-1185">Reference proteome</keyword>
<dbReference type="InterPro" id="IPR020845">
    <property type="entry name" value="AMP-binding_CS"/>
</dbReference>
<reference evidence="3 4" key="2">
    <citation type="submission" date="2018-04" db="EMBL/GenBank/DDBJ databases">
        <title>Thauera lacus sp. nov., isolated from an saline lake in Inner Mongolia, China.</title>
        <authorList>
            <person name="Liang Q.-Y."/>
        </authorList>
    </citation>
    <scope>NUCLEOTIDE SEQUENCE [LARGE SCALE GENOMIC DNA]</scope>
    <source>
        <strain evidence="3 4">D20</strain>
    </source>
</reference>
<dbReference type="CDD" id="cd07989">
    <property type="entry name" value="LPLAT_AGPAT-like"/>
    <property type="match status" value="1"/>
</dbReference>
<keyword evidence="3" id="KW-0808">Transferase</keyword>
<gene>
    <name evidence="3" type="ORF">C8261_03190</name>
</gene>
<reference evidence="3 4" key="1">
    <citation type="submission" date="2018-03" db="EMBL/GenBank/DDBJ databases">
        <authorList>
            <person name="Keele B.F."/>
        </authorList>
    </citation>
    <scope>NUCLEOTIDE SEQUENCE [LARGE SCALE GENOMIC DNA]</scope>
    <source>
        <strain evidence="3 4">D20</strain>
    </source>
</reference>
<dbReference type="InterPro" id="IPR042099">
    <property type="entry name" value="ANL_N_sf"/>
</dbReference>
<dbReference type="Pfam" id="PF01553">
    <property type="entry name" value="Acyltransferase"/>
    <property type="match status" value="1"/>
</dbReference>
<name>A0A2T4IIU6_9RHOO</name>
<proteinExistence type="inferred from homology"/>
<dbReference type="SUPFAM" id="SSF56801">
    <property type="entry name" value="Acetyl-CoA synthetase-like"/>
    <property type="match status" value="1"/>
</dbReference>
<dbReference type="GO" id="GO:0031956">
    <property type="term" value="F:medium-chain fatty acid-CoA ligase activity"/>
    <property type="evidence" value="ECO:0007669"/>
    <property type="project" value="TreeGrafter"/>
</dbReference>
<evidence type="ECO:0000313" key="4">
    <source>
        <dbReference type="Proteomes" id="UP000241193"/>
    </source>
</evidence>
<evidence type="ECO:0000256" key="1">
    <source>
        <dbReference type="ARBA" id="ARBA00006432"/>
    </source>
</evidence>
<dbReference type="InterPro" id="IPR000873">
    <property type="entry name" value="AMP-dep_synth/lig_dom"/>
</dbReference>
<dbReference type="NCBIfam" id="NF005959">
    <property type="entry name" value="PRK08043.1"/>
    <property type="match status" value="1"/>
</dbReference>
<dbReference type="PANTHER" id="PTHR43201:SF8">
    <property type="entry name" value="ACYL-COA SYNTHETASE FAMILY MEMBER 3"/>
    <property type="match status" value="1"/>
</dbReference>